<feature type="domain" description="JmjC" evidence="1">
    <location>
        <begin position="91"/>
        <end position="258"/>
    </location>
</feature>
<dbReference type="Proteomes" id="UP000466894">
    <property type="component" value="Chromosome"/>
</dbReference>
<dbReference type="InterPro" id="IPR041667">
    <property type="entry name" value="Cupin_8"/>
</dbReference>
<dbReference type="Pfam" id="PF13621">
    <property type="entry name" value="Cupin_8"/>
    <property type="match status" value="1"/>
</dbReference>
<dbReference type="InterPro" id="IPR003347">
    <property type="entry name" value="JmjC_dom"/>
</dbReference>
<dbReference type="Gene3D" id="2.60.120.650">
    <property type="entry name" value="Cupin"/>
    <property type="match status" value="1"/>
</dbReference>
<evidence type="ECO:0000313" key="3">
    <source>
        <dbReference type="Proteomes" id="UP000466894"/>
    </source>
</evidence>
<organism evidence="2 3">
    <name type="scientific">Mycobacterium noviomagense</name>
    <dbReference type="NCBI Taxonomy" id="459858"/>
    <lineage>
        <taxon>Bacteria</taxon>
        <taxon>Bacillati</taxon>
        <taxon>Actinomycetota</taxon>
        <taxon>Actinomycetes</taxon>
        <taxon>Mycobacteriales</taxon>
        <taxon>Mycobacteriaceae</taxon>
        <taxon>Mycobacterium</taxon>
    </lineage>
</organism>
<protein>
    <recommendedName>
        <fullName evidence="1">JmjC domain-containing protein</fullName>
    </recommendedName>
</protein>
<sequence length="309" mass="34926">MLAGEHYSTGVQRTGFSEIPRIDVVRWREVRDQVRGEAMPLVIAGGVAQSTAVRNWSPQALARRFDITVDAALDLPSGHAPYMDDAKAHAARIPFSELVNRIERGERCYLHQASVEQFEGLLDEIDLTDLTAVSPYFVSIWIGGKTRGGLHFDPADNVLAQIYGSKRAVLVAPEYIRALRVLPDIPHKSGLSPEEIESEDDQQLSRIERWRTTLDPGDVLYIPRGWWHYLASPGASISINAWHGDVLPVKEWLRVFFRAGPRAWGRITRDFVWYGMLGRPYRQRLFSPPPMGVDLHRMLVKKSELPPVA</sequence>
<dbReference type="PROSITE" id="PS51184">
    <property type="entry name" value="JMJC"/>
    <property type="match status" value="1"/>
</dbReference>
<dbReference type="AlphaFoldDB" id="A0A7I7PCF5"/>
<dbReference type="SUPFAM" id="SSF51197">
    <property type="entry name" value="Clavaminate synthase-like"/>
    <property type="match status" value="1"/>
</dbReference>
<dbReference type="PANTHER" id="PTHR12461">
    <property type="entry name" value="HYPOXIA-INDUCIBLE FACTOR 1 ALPHA INHIBITOR-RELATED"/>
    <property type="match status" value="1"/>
</dbReference>
<name>A0A7I7PCF5_9MYCO</name>
<evidence type="ECO:0000259" key="1">
    <source>
        <dbReference type="PROSITE" id="PS51184"/>
    </source>
</evidence>
<evidence type="ECO:0000313" key="2">
    <source>
        <dbReference type="EMBL" id="BBY06280.1"/>
    </source>
</evidence>
<dbReference type="SMART" id="SM00558">
    <property type="entry name" value="JmjC"/>
    <property type="match status" value="1"/>
</dbReference>
<dbReference type="PANTHER" id="PTHR12461:SF105">
    <property type="entry name" value="HYPOXIA-INDUCIBLE FACTOR 1-ALPHA INHIBITOR"/>
    <property type="match status" value="1"/>
</dbReference>
<dbReference type="EMBL" id="AP022583">
    <property type="protein sequence ID" value="BBY06280.1"/>
    <property type="molecule type" value="Genomic_DNA"/>
</dbReference>
<accession>A0A7I7PCF5</accession>
<reference evidence="2 3" key="1">
    <citation type="journal article" date="2019" name="Emerg. Microbes Infect.">
        <title>Comprehensive subspecies identification of 175 nontuberculous mycobacteria species based on 7547 genomic profiles.</title>
        <authorList>
            <person name="Matsumoto Y."/>
            <person name="Kinjo T."/>
            <person name="Motooka D."/>
            <person name="Nabeya D."/>
            <person name="Jung N."/>
            <person name="Uechi K."/>
            <person name="Horii T."/>
            <person name="Iida T."/>
            <person name="Fujita J."/>
            <person name="Nakamura S."/>
        </authorList>
    </citation>
    <scope>NUCLEOTIDE SEQUENCE [LARGE SCALE GENOMIC DNA]</scope>
    <source>
        <strain evidence="2 3">JCM 16367</strain>
    </source>
</reference>
<proteinExistence type="predicted"/>
<gene>
    <name evidence="2" type="ORF">MNVI_15980</name>
</gene>
<dbReference type="KEGG" id="mnv:MNVI_15980"/>